<keyword evidence="6" id="KW-1185">Reference proteome</keyword>
<proteinExistence type="inferred from homology"/>
<keyword evidence="3" id="KW-0808">Transferase</keyword>
<evidence type="ECO:0000259" key="4">
    <source>
        <dbReference type="Pfam" id="PF01755"/>
    </source>
</evidence>
<dbReference type="PANTHER" id="PTHR10730:SF53">
    <property type="entry name" value="GLYCOSYLTRANSFERASE 25 FAMILY MEMBER"/>
    <property type="match status" value="1"/>
</dbReference>
<dbReference type="EMBL" id="MCFA01000246">
    <property type="protein sequence ID" value="ORX96858.1"/>
    <property type="molecule type" value="Genomic_DNA"/>
</dbReference>
<dbReference type="STRING" id="1231657.A0A1Y1YFX1"/>
<dbReference type="CDD" id="cd06532">
    <property type="entry name" value="Glyco_transf_25"/>
    <property type="match status" value="1"/>
</dbReference>
<name>A0A1Y1YFX1_9PLEO</name>
<reference evidence="5 6" key="1">
    <citation type="submission" date="2016-07" db="EMBL/GenBank/DDBJ databases">
        <title>Pervasive Adenine N6-methylation of Active Genes in Fungi.</title>
        <authorList>
            <consortium name="DOE Joint Genome Institute"/>
            <person name="Mondo S.J."/>
            <person name="Dannebaum R.O."/>
            <person name="Kuo R.C."/>
            <person name="Labutti K."/>
            <person name="Haridas S."/>
            <person name="Kuo A."/>
            <person name="Salamov A."/>
            <person name="Ahrendt S.R."/>
            <person name="Lipzen A."/>
            <person name="Sullivan W."/>
            <person name="Andreopoulos W.B."/>
            <person name="Clum A."/>
            <person name="Lindquist E."/>
            <person name="Daum C."/>
            <person name="Ramamoorthy G.K."/>
            <person name="Gryganskyi A."/>
            <person name="Culley D."/>
            <person name="Magnuson J.K."/>
            <person name="James T.Y."/>
            <person name="O'Malley M.A."/>
            <person name="Stajich J.E."/>
            <person name="Spatafora J.W."/>
            <person name="Visel A."/>
            <person name="Grigoriev I.V."/>
        </authorList>
    </citation>
    <scope>NUCLEOTIDE SEQUENCE [LARGE SCALE GENOMIC DNA]</scope>
    <source>
        <strain evidence="5 6">CBS 115471</strain>
    </source>
</reference>
<accession>A0A1Y1YFX1</accession>
<dbReference type="OrthoDB" id="47375at2759"/>
<comment type="similarity">
    <text evidence="1">Belongs to the glycosyltransferase 25 family.</text>
</comment>
<evidence type="ECO:0000256" key="3">
    <source>
        <dbReference type="ARBA" id="ARBA00022679"/>
    </source>
</evidence>
<gene>
    <name evidence="5" type="ORF">BCR34DRAFT_628747</name>
</gene>
<evidence type="ECO:0000313" key="6">
    <source>
        <dbReference type="Proteomes" id="UP000193144"/>
    </source>
</evidence>
<dbReference type="InterPro" id="IPR050757">
    <property type="entry name" value="Collagen_mod_GT25"/>
</dbReference>
<evidence type="ECO:0000256" key="2">
    <source>
        <dbReference type="ARBA" id="ARBA00022676"/>
    </source>
</evidence>
<dbReference type="GO" id="GO:0016740">
    <property type="term" value="F:transferase activity"/>
    <property type="evidence" value="ECO:0007669"/>
    <property type="project" value="UniProtKB-KW"/>
</dbReference>
<dbReference type="InterPro" id="IPR002654">
    <property type="entry name" value="Glyco_trans_25"/>
</dbReference>
<keyword evidence="2" id="KW-0328">Glycosyltransferase</keyword>
<feature type="domain" description="Glycosyl transferase family 25" evidence="4">
    <location>
        <begin position="4"/>
        <end position="89"/>
    </location>
</feature>
<sequence>MPERSDKRDGISLAASVSGIKFDFIDGVDGSKVPEKAIPDSWAKDESNATFGCWRAHMNIMQKIVRQQIQTALIMEDDADWDVHIKDQLIEFSRGTRWVLEQEDKKTHSPYGEGWDLLWIGHCGARNREDIDQRYYVIRDDPTAVPESQWGYRRRQPNFTPAALNSTWTRAVYQPVRGLCTFGYAISLRGAQRLLRDQSLEQALPSDRALNRMCTQIGGNCLASFPTLIGSHKAAGNTNKDSDRTNTTGSYRKQAVTGQIVFSTRLNLQNLIPGATDTVIKSQWPDETLLKETDNSFRMPEGQGVFVTKDEYRDFPRPG</sequence>
<dbReference type="Proteomes" id="UP000193144">
    <property type="component" value="Unassembled WGS sequence"/>
</dbReference>
<dbReference type="PANTHER" id="PTHR10730">
    <property type="entry name" value="PROCOLLAGEN-LYSINE,2-OXOGLUTARATE 5-DIOXYGENASE/GLYCOSYLTRANSFERASE 25 FAMILY MEMBER"/>
    <property type="match status" value="1"/>
</dbReference>
<dbReference type="Pfam" id="PF01755">
    <property type="entry name" value="Glyco_transf_25"/>
    <property type="match status" value="1"/>
</dbReference>
<dbReference type="AlphaFoldDB" id="A0A1Y1YFX1"/>
<evidence type="ECO:0000256" key="1">
    <source>
        <dbReference type="ARBA" id="ARBA00006721"/>
    </source>
</evidence>
<comment type="caution">
    <text evidence="5">The sequence shown here is derived from an EMBL/GenBank/DDBJ whole genome shotgun (WGS) entry which is preliminary data.</text>
</comment>
<organism evidence="5 6">
    <name type="scientific">Clohesyomyces aquaticus</name>
    <dbReference type="NCBI Taxonomy" id="1231657"/>
    <lineage>
        <taxon>Eukaryota</taxon>
        <taxon>Fungi</taxon>
        <taxon>Dikarya</taxon>
        <taxon>Ascomycota</taxon>
        <taxon>Pezizomycotina</taxon>
        <taxon>Dothideomycetes</taxon>
        <taxon>Pleosporomycetidae</taxon>
        <taxon>Pleosporales</taxon>
        <taxon>Lindgomycetaceae</taxon>
        <taxon>Clohesyomyces</taxon>
    </lineage>
</organism>
<evidence type="ECO:0000313" key="5">
    <source>
        <dbReference type="EMBL" id="ORX96858.1"/>
    </source>
</evidence>
<protein>
    <recommendedName>
        <fullName evidence="4">Glycosyl transferase family 25 domain-containing protein</fullName>
    </recommendedName>
</protein>